<feature type="region of interest" description="Disordered" evidence="1">
    <location>
        <begin position="32"/>
        <end position="64"/>
    </location>
</feature>
<reference evidence="2" key="1">
    <citation type="submission" date="2015-12" db="EMBL/GenBank/DDBJ databases">
        <title>Gene expression during late stages of embryo sac development: a critical building block for successful pollen-pistil interactions.</title>
        <authorList>
            <person name="Liu Y."/>
            <person name="Joly V."/>
            <person name="Sabar M."/>
            <person name="Matton D.P."/>
        </authorList>
    </citation>
    <scope>NUCLEOTIDE SEQUENCE</scope>
</reference>
<dbReference type="AlphaFoldDB" id="A0A0V0GE22"/>
<organism evidence="2">
    <name type="scientific">Solanum chacoense</name>
    <name type="common">Chaco potato</name>
    <dbReference type="NCBI Taxonomy" id="4108"/>
    <lineage>
        <taxon>Eukaryota</taxon>
        <taxon>Viridiplantae</taxon>
        <taxon>Streptophyta</taxon>
        <taxon>Embryophyta</taxon>
        <taxon>Tracheophyta</taxon>
        <taxon>Spermatophyta</taxon>
        <taxon>Magnoliopsida</taxon>
        <taxon>eudicotyledons</taxon>
        <taxon>Gunneridae</taxon>
        <taxon>Pentapetalae</taxon>
        <taxon>asterids</taxon>
        <taxon>lamiids</taxon>
        <taxon>Solanales</taxon>
        <taxon>Solanaceae</taxon>
        <taxon>Solanoideae</taxon>
        <taxon>Solaneae</taxon>
        <taxon>Solanum</taxon>
    </lineage>
</organism>
<sequence length="64" mass="7324">RQDATGESPLSLPAVCCPLRFRRKIQCWRESLSSSPPILPPPLSLLRQPAGTKRQQRQERRSDQ</sequence>
<evidence type="ECO:0000313" key="2">
    <source>
        <dbReference type="EMBL" id="JAP06173.1"/>
    </source>
</evidence>
<accession>A0A0V0GE22</accession>
<dbReference type="EMBL" id="GEDG01042638">
    <property type="protein sequence ID" value="JAP06173.1"/>
    <property type="molecule type" value="Transcribed_RNA"/>
</dbReference>
<feature type="non-terminal residue" evidence="2">
    <location>
        <position position="1"/>
    </location>
</feature>
<evidence type="ECO:0000256" key="1">
    <source>
        <dbReference type="SAM" id="MobiDB-lite"/>
    </source>
</evidence>
<protein>
    <submittedName>
        <fullName evidence="2">Putative ovule protein</fullName>
    </submittedName>
</protein>
<name>A0A0V0GE22_SOLCH</name>
<proteinExistence type="predicted"/>